<feature type="compositionally biased region" description="Pro residues" evidence="5">
    <location>
        <begin position="90"/>
        <end position="102"/>
    </location>
</feature>
<reference evidence="7" key="1">
    <citation type="submission" date="2015-03" db="EMBL/GenBank/DDBJ databases">
        <title>A transcriptome of Araucaria cunninghamii, an australian fine timber species.</title>
        <authorList>
            <person name="Jing Yi C.J.Y."/>
            <person name="Yin San L.Y.S."/>
            <person name="Abdul Karim S.S."/>
            <person name="Wan Azmi N.N."/>
            <person name="Hercus R.R."/>
            <person name="Croft L.L."/>
        </authorList>
    </citation>
    <scope>NUCLEOTIDE SEQUENCE</scope>
    <source>
        <strain evidence="7">MI0301</strain>
        <tissue evidence="7">Leaf</tissue>
    </source>
</reference>
<dbReference type="SUPFAM" id="SSF50729">
    <property type="entry name" value="PH domain-like"/>
    <property type="match status" value="1"/>
</dbReference>
<dbReference type="InterPro" id="IPR000306">
    <property type="entry name" value="Znf_FYVE"/>
</dbReference>
<dbReference type="GO" id="GO:0070676">
    <property type="term" value="P:intralumenal vesicle formation"/>
    <property type="evidence" value="ECO:0007669"/>
    <property type="project" value="TreeGrafter"/>
</dbReference>
<evidence type="ECO:0000256" key="3">
    <source>
        <dbReference type="ARBA" id="ARBA00022833"/>
    </source>
</evidence>
<dbReference type="GO" id="GO:0036258">
    <property type="term" value="P:multivesicular body assembly"/>
    <property type="evidence" value="ECO:0007669"/>
    <property type="project" value="InterPro"/>
</dbReference>
<dbReference type="GO" id="GO:0008270">
    <property type="term" value="F:zinc ion binding"/>
    <property type="evidence" value="ECO:0007669"/>
    <property type="project" value="UniProtKB-KW"/>
</dbReference>
<dbReference type="PROSITE" id="PS50178">
    <property type="entry name" value="ZF_FYVE"/>
    <property type="match status" value="1"/>
</dbReference>
<dbReference type="AlphaFoldDB" id="A0A0D6RB44"/>
<dbReference type="PANTHER" id="PTHR46977">
    <property type="entry name" value="PROTEIN FREE1"/>
    <property type="match status" value="1"/>
</dbReference>
<evidence type="ECO:0000259" key="6">
    <source>
        <dbReference type="PROSITE" id="PS50178"/>
    </source>
</evidence>
<dbReference type="InterPro" id="IPR013083">
    <property type="entry name" value="Znf_RING/FYVE/PHD"/>
</dbReference>
<feature type="compositionally biased region" description="Polar residues" evidence="5">
    <location>
        <begin position="63"/>
        <end position="73"/>
    </location>
</feature>
<evidence type="ECO:0000256" key="5">
    <source>
        <dbReference type="SAM" id="MobiDB-lite"/>
    </source>
</evidence>
<feature type="compositionally biased region" description="Low complexity" evidence="5">
    <location>
        <begin position="77"/>
        <end position="89"/>
    </location>
</feature>
<dbReference type="InterPro" id="IPR017455">
    <property type="entry name" value="Znf_FYVE-rel"/>
</dbReference>
<evidence type="ECO:0000256" key="4">
    <source>
        <dbReference type="PROSITE-ProRule" id="PRU00091"/>
    </source>
</evidence>
<keyword evidence="1" id="KW-0479">Metal-binding</keyword>
<feature type="compositionally biased region" description="Pro residues" evidence="5">
    <location>
        <begin position="17"/>
        <end position="27"/>
    </location>
</feature>
<dbReference type="SMART" id="SM00064">
    <property type="entry name" value="FYVE"/>
    <property type="match status" value="1"/>
</dbReference>
<dbReference type="Gene3D" id="3.30.40.10">
    <property type="entry name" value="Zinc/RING finger domain, C3HC4 (zinc finger)"/>
    <property type="match status" value="1"/>
</dbReference>
<evidence type="ECO:0000313" key="7">
    <source>
        <dbReference type="EMBL" id="JAG99250.1"/>
    </source>
</evidence>
<keyword evidence="2 4" id="KW-0863">Zinc-finger</keyword>
<evidence type="ECO:0000256" key="1">
    <source>
        <dbReference type="ARBA" id="ARBA00022723"/>
    </source>
</evidence>
<keyword evidence="3" id="KW-0862">Zinc</keyword>
<feature type="compositionally biased region" description="Low complexity" evidence="5">
    <location>
        <begin position="490"/>
        <end position="499"/>
    </location>
</feature>
<dbReference type="InterPro" id="IPR011011">
    <property type="entry name" value="Znf_FYVE_PHD"/>
</dbReference>
<dbReference type="PANTHER" id="PTHR46977:SF1">
    <property type="entry name" value="PROTEIN FREE1"/>
    <property type="match status" value="1"/>
</dbReference>
<dbReference type="Pfam" id="PF01363">
    <property type="entry name" value="FYVE"/>
    <property type="match status" value="1"/>
</dbReference>
<feature type="domain" description="FYVE-type" evidence="6">
    <location>
        <begin position="392"/>
        <end position="452"/>
    </location>
</feature>
<dbReference type="GO" id="GO:0043130">
    <property type="term" value="F:ubiquitin binding"/>
    <property type="evidence" value="ECO:0007669"/>
    <property type="project" value="InterPro"/>
</dbReference>
<feature type="compositionally biased region" description="Polar residues" evidence="5">
    <location>
        <begin position="500"/>
        <end position="510"/>
    </location>
</feature>
<dbReference type="EMBL" id="GCKF01004046">
    <property type="protein sequence ID" value="JAG99250.1"/>
    <property type="molecule type" value="Transcribed_RNA"/>
</dbReference>
<feature type="region of interest" description="Disordered" evidence="5">
    <location>
        <begin position="484"/>
        <end position="513"/>
    </location>
</feature>
<protein>
    <recommendedName>
        <fullName evidence="6">FYVE-type domain-containing protein</fullName>
    </recommendedName>
</protein>
<evidence type="ECO:0000256" key="2">
    <source>
        <dbReference type="ARBA" id="ARBA00022771"/>
    </source>
</evidence>
<dbReference type="PRINTS" id="PR01217">
    <property type="entry name" value="PRICHEXTENSN"/>
</dbReference>
<proteinExistence type="predicted"/>
<sequence length="553" mass="60250">MQYPGSNYYPVENPTLHPQPQPQPQPQAPASYNWASAPPYGESSIPPYYISAPQDPIIPNHGSDPQNYGYNPPQTVPSSYPSSFPQYPSATPPQFTPQPPLAPTASSNYGYSNPTAPFYHSPPPNPVPAPGYEQGLPYSPAPESQGYGNRDSFQYPAFEQRYYETPVGKDAAYDNSGFDVDDGGFGGEVYAYDGGRKEPYGARGTGTGAGTIKGSGSKPLTAFDDYGNLTKITKAVPKTETQDGGNGVQKFRVKILPDSGAQSSMDVLLQIGLDGLRMLDPSTSRTLRIYPLETITKWEVTDASVYTFWAKSAVDIEARRIRLQSNRYTTSTILDTVAAACVQFREMVDDRSNSYGDTNKTSEQATEKKKGSLADWVTLKKPAEEKQHWVPDEAVSKCSSCGTDFGAFVRRHHCRNCGDVFCDKCTQGRVALTAEKDAQPVRVCDRCLAEVTQRLASAKEKSSKTTVQRSHDDLAKRLLEEMGKNRKANSESGGNSGSSTLWSSQSNSEGTGRRTREVACPTCTVHLQVQVPSSGTETVECGVCQHPFLVSAR</sequence>
<dbReference type="GO" id="GO:0000813">
    <property type="term" value="C:ESCRT I complex"/>
    <property type="evidence" value="ECO:0007669"/>
    <property type="project" value="TreeGrafter"/>
</dbReference>
<dbReference type="CDD" id="cd00934">
    <property type="entry name" value="PTB"/>
    <property type="match status" value="1"/>
</dbReference>
<accession>A0A0D6RB44</accession>
<name>A0A0D6RB44_ARACU</name>
<dbReference type="InterPro" id="IPR045893">
    <property type="entry name" value="FREE1"/>
</dbReference>
<feature type="region of interest" description="Disordered" evidence="5">
    <location>
        <begin position="1"/>
        <end position="109"/>
    </location>
</feature>
<dbReference type="SUPFAM" id="SSF57903">
    <property type="entry name" value="FYVE/PHD zinc finger"/>
    <property type="match status" value="1"/>
</dbReference>
<dbReference type="FunFam" id="3.30.40.10:FF:000312">
    <property type="entry name" value="Zinc finger, FYVE-type, endofin"/>
    <property type="match status" value="1"/>
</dbReference>
<organism evidence="7">
    <name type="scientific">Araucaria cunninghamii</name>
    <name type="common">Hoop pine</name>
    <name type="synonym">Moreton Bay pine</name>
    <dbReference type="NCBI Taxonomy" id="56994"/>
    <lineage>
        <taxon>Eukaryota</taxon>
        <taxon>Viridiplantae</taxon>
        <taxon>Streptophyta</taxon>
        <taxon>Embryophyta</taxon>
        <taxon>Tracheophyta</taxon>
        <taxon>Spermatophyta</taxon>
        <taxon>Pinopsida</taxon>
        <taxon>Pinidae</taxon>
        <taxon>Conifers II</taxon>
        <taxon>Araucariales</taxon>
        <taxon>Araucariaceae</taxon>
        <taxon>Araucaria</taxon>
    </lineage>
</organism>
<dbReference type="GO" id="GO:0031902">
    <property type="term" value="C:late endosome membrane"/>
    <property type="evidence" value="ECO:0007669"/>
    <property type="project" value="TreeGrafter"/>
</dbReference>